<comment type="similarity">
    <text evidence="1 3 6">Belongs to the aldehyde dehydrogenase family.</text>
</comment>
<dbReference type="PROSITE" id="PS00687">
    <property type="entry name" value="ALDEHYDE_DEHYDR_GLU"/>
    <property type="match status" value="1"/>
</dbReference>
<reference evidence="8 9" key="1">
    <citation type="submission" date="2019-08" db="EMBL/GenBank/DDBJ databases">
        <title>Draft genome of C. urealyticum strain VH4248.</title>
        <authorList>
            <person name="Navas J."/>
        </authorList>
    </citation>
    <scope>NUCLEOTIDE SEQUENCE [LARGE SCALE GENOMIC DNA]</scope>
    <source>
        <strain evidence="8 9">VH4248</strain>
    </source>
</reference>
<evidence type="ECO:0000313" key="8">
    <source>
        <dbReference type="EMBL" id="TYR19666.1"/>
    </source>
</evidence>
<dbReference type="InterPro" id="IPR015590">
    <property type="entry name" value="Aldehyde_DH_dom"/>
</dbReference>
<proteinExistence type="inferred from homology"/>
<sequence length="510" mass="55680">MATQIPESEYAQVEGVVERAREAQKSIGALSVEERLEHLRLLRGVIVNRTEEIVERVWQETGKSRSDILMSEMFGALDVISWHEKNAAKVLAPQKVETPLTMMGKKSEIWYEPLGVAFIIAPWNYPFFQAIVPIVAALAAGNAVVYKPSEHTPLAGLIESLLEEAAIAPNWVQVVYGDGAVGAEVIDQHPDLVMFTGSCATGRKIMKQCSDMLIPVELELGGKDAMIVFEDADIPRTAAGALFGGLTATGQSCTSVERLYVHESIKEEFVAELVRQARLLTQADTDSRNNDLGRMTVDFQIEQVNEQVQDALARGARQLTGQDWDGRSALIPPILLVDVPEDALVVTEETFGPVIPVLSFSSEREVIDRANDTTFGLTGSVWSADIDRARRVAGALRAGGVSINNVMATEATPVLPFGGVGDSGMGRHKGAEGLRGWCNPKSVIVDKDGSQGAGLEANWYPYTEKKYEKFSKMLQAYFAEQPAPVKLAKFGLLGTSLESYAQKAREEREK</sequence>
<dbReference type="Proteomes" id="UP000324726">
    <property type="component" value="Unassembled WGS sequence"/>
</dbReference>
<dbReference type="InterPro" id="IPR029510">
    <property type="entry name" value="Ald_DH_CS_GLU"/>
</dbReference>
<evidence type="ECO:0000256" key="5">
    <source>
        <dbReference type="PROSITE-ProRule" id="PRU10007"/>
    </source>
</evidence>
<gene>
    <name evidence="8" type="ORF">FYJ87_01225</name>
</gene>
<protein>
    <recommendedName>
        <fullName evidence="3">Aldehyde dehydrogenase</fullName>
    </recommendedName>
</protein>
<dbReference type="GO" id="GO:0006081">
    <property type="term" value="P:aldehyde metabolic process"/>
    <property type="evidence" value="ECO:0007669"/>
    <property type="project" value="InterPro"/>
</dbReference>
<dbReference type="EMBL" id="VSZI01000001">
    <property type="protein sequence ID" value="TYR19666.1"/>
    <property type="molecule type" value="Genomic_DNA"/>
</dbReference>
<dbReference type="PIRSF" id="PIRSF036492">
    <property type="entry name" value="ALDH"/>
    <property type="match status" value="1"/>
</dbReference>
<dbReference type="InterPro" id="IPR012394">
    <property type="entry name" value="Aldehyde_DH_NAD(P)"/>
</dbReference>
<feature type="active site" evidence="4 5">
    <location>
        <position position="219"/>
    </location>
</feature>
<dbReference type="SUPFAM" id="SSF53720">
    <property type="entry name" value="ALDH-like"/>
    <property type="match status" value="1"/>
</dbReference>
<evidence type="ECO:0000313" key="9">
    <source>
        <dbReference type="Proteomes" id="UP000324726"/>
    </source>
</evidence>
<dbReference type="InterPro" id="IPR016163">
    <property type="entry name" value="Ald_DH_C"/>
</dbReference>
<dbReference type="PANTHER" id="PTHR11699">
    <property type="entry name" value="ALDEHYDE DEHYDROGENASE-RELATED"/>
    <property type="match status" value="1"/>
</dbReference>
<dbReference type="InterPro" id="IPR016162">
    <property type="entry name" value="Ald_DH_N"/>
</dbReference>
<evidence type="ECO:0000256" key="4">
    <source>
        <dbReference type="PIRSR" id="PIRSR036492-1"/>
    </source>
</evidence>
<dbReference type="Pfam" id="PF00171">
    <property type="entry name" value="Aldedh"/>
    <property type="match status" value="1"/>
</dbReference>
<keyword evidence="2 3" id="KW-0560">Oxidoreductase</keyword>
<evidence type="ECO:0000256" key="1">
    <source>
        <dbReference type="ARBA" id="ARBA00009986"/>
    </source>
</evidence>
<comment type="caution">
    <text evidence="8">The sequence shown here is derived from an EMBL/GenBank/DDBJ whole genome shotgun (WGS) entry which is preliminary data.</text>
</comment>
<evidence type="ECO:0000256" key="2">
    <source>
        <dbReference type="ARBA" id="ARBA00023002"/>
    </source>
</evidence>
<dbReference type="CDD" id="cd07099">
    <property type="entry name" value="ALDH_DDALDH"/>
    <property type="match status" value="1"/>
</dbReference>
<dbReference type="AlphaFoldDB" id="A0A5D4FT15"/>
<dbReference type="InterPro" id="IPR016161">
    <property type="entry name" value="Ald_DH/histidinol_DH"/>
</dbReference>
<feature type="active site" evidence="4">
    <location>
        <position position="253"/>
    </location>
</feature>
<dbReference type="GO" id="GO:0016620">
    <property type="term" value="F:oxidoreductase activity, acting on the aldehyde or oxo group of donors, NAD or NADP as acceptor"/>
    <property type="evidence" value="ECO:0007669"/>
    <property type="project" value="InterPro"/>
</dbReference>
<evidence type="ECO:0000256" key="3">
    <source>
        <dbReference type="PIRNR" id="PIRNR036492"/>
    </source>
</evidence>
<evidence type="ECO:0000259" key="7">
    <source>
        <dbReference type="Pfam" id="PF00171"/>
    </source>
</evidence>
<name>A0A5D4FT15_9CORY</name>
<dbReference type="Gene3D" id="3.40.605.10">
    <property type="entry name" value="Aldehyde Dehydrogenase, Chain A, domain 1"/>
    <property type="match status" value="1"/>
</dbReference>
<evidence type="ECO:0000256" key="6">
    <source>
        <dbReference type="RuleBase" id="RU003345"/>
    </source>
</evidence>
<feature type="domain" description="Aldehyde dehydrogenase" evidence="7">
    <location>
        <begin position="3"/>
        <end position="443"/>
    </location>
</feature>
<accession>A0A5D4FT15</accession>
<dbReference type="Gene3D" id="3.40.309.10">
    <property type="entry name" value="Aldehyde Dehydrogenase, Chain A, domain 2"/>
    <property type="match status" value="1"/>
</dbReference>
<organism evidence="8 9">
    <name type="scientific">Corynebacterium urealyticum</name>
    <dbReference type="NCBI Taxonomy" id="43771"/>
    <lineage>
        <taxon>Bacteria</taxon>
        <taxon>Bacillati</taxon>
        <taxon>Actinomycetota</taxon>
        <taxon>Actinomycetes</taxon>
        <taxon>Mycobacteriales</taxon>
        <taxon>Corynebacteriaceae</taxon>
        <taxon>Corynebacterium</taxon>
    </lineage>
</organism>